<evidence type="ECO:0000256" key="1">
    <source>
        <dbReference type="ARBA" id="ARBA00005594"/>
    </source>
</evidence>
<dbReference type="GO" id="GO:0005829">
    <property type="term" value="C:cytosol"/>
    <property type="evidence" value="ECO:0007669"/>
    <property type="project" value="TreeGrafter"/>
</dbReference>
<dbReference type="EMBL" id="LCOT01000004">
    <property type="protein sequence ID" value="KKU84759.1"/>
    <property type="molecule type" value="Genomic_DNA"/>
</dbReference>
<evidence type="ECO:0000256" key="2">
    <source>
        <dbReference type="ARBA" id="ARBA00013161"/>
    </source>
</evidence>
<keyword evidence="7 10" id="KW-0030">Aminoacyl-tRNA synthetase</keyword>
<evidence type="ECO:0000313" key="12">
    <source>
        <dbReference type="EMBL" id="KKU84759.1"/>
    </source>
</evidence>
<dbReference type="GO" id="GO:0004830">
    <property type="term" value="F:tryptophan-tRNA ligase activity"/>
    <property type="evidence" value="ECO:0007669"/>
    <property type="project" value="UniProtKB-UniRule"/>
</dbReference>
<dbReference type="SUPFAM" id="SSF52374">
    <property type="entry name" value="Nucleotidylyl transferase"/>
    <property type="match status" value="1"/>
</dbReference>
<comment type="catalytic activity">
    <reaction evidence="8">
        <text>tRNA(Trp) + L-tryptophan + ATP = L-tryptophyl-tRNA(Trp) + AMP + diphosphate + H(+)</text>
        <dbReference type="Rhea" id="RHEA:24080"/>
        <dbReference type="Rhea" id="RHEA-COMP:9671"/>
        <dbReference type="Rhea" id="RHEA-COMP:9705"/>
        <dbReference type="ChEBI" id="CHEBI:15378"/>
        <dbReference type="ChEBI" id="CHEBI:30616"/>
        <dbReference type="ChEBI" id="CHEBI:33019"/>
        <dbReference type="ChEBI" id="CHEBI:57912"/>
        <dbReference type="ChEBI" id="CHEBI:78442"/>
        <dbReference type="ChEBI" id="CHEBI:78535"/>
        <dbReference type="ChEBI" id="CHEBI:456215"/>
        <dbReference type="EC" id="6.1.1.2"/>
    </reaction>
</comment>
<evidence type="ECO:0000256" key="6">
    <source>
        <dbReference type="ARBA" id="ARBA00022917"/>
    </source>
</evidence>
<dbReference type="Gene3D" id="3.40.50.620">
    <property type="entry name" value="HUPs"/>
    <property type="match status" value="1"/>
</dbReference>
<dbReference type="CDD" id="cd04332">
    <property type="entry name" value="YbaK_like"/>
    <property type="match status" value="1"/>
</dbReference>
<proteinExistence type="inferred from homology"/>
<dbReference type="NCBIfam" id="TIGR00233">
    <property type="entry name" value="trpS"/>
    <property type="match status" value="1"/>
</dbReference>
<dbReference type="InterPro" id="IPR001412">
    <property type="entry name" value="aa-tRNA-synth_I_CS"/>
</dbReference>
<dbReference type="GO" id="GO:0006436">
    <property type="term" value="P:tryptophanyl-tRNA aminoacylation"/>
    <property type="evidence" value="ECO:0007669"/>
    <property type="project" value="UniProtKB-UniRule"/>
</dbReference>
<keyword evidence="3 10" id="KW-0436">Ligase</keyword>
<dbReference type="PANTHER" id="PTHR43766">
    <property type="entry name" value="TRYPTOPHAN--TRNA LIGASE, MITOCHONDRIAL"/>
    <property type="match status" value="1"/>
</dbReference>
<dbReference type="PROSITE" id="PS00178">
    <property type="entry name" value="AA_TRNA_LIGASE_I"/>
    <property type="match status" value="1"/>
</dbReference>
<keyword evidence="6 10" id="KW-0648">Protein biosynthesis</keyword>
<accession>A0A0G1TSL6</accession>
<dbReference type="GO" id="GO:0005524">
    <property type="term" value="F:ATP binding"/>
    <property type="evidence" value="ECO:0007669"/>
    <property type="project" value="UniProtKB-KW"/>
</dbReference>
<dbReference type="CDD" id="cd00806">
    <property type="entry name" value="TrpRS_core"/>
    <property type="match status" value="1"/>
</dbReference>
<evidence type="ECO:0000256" key="3">
    <source>
        <dbReference type="ARBA" id="ARBA00022598"/>
    </source>
</evidence>
<dbReference type="PANTHER" id="PTHR43766:SF1">
    <property type="entry name" value="TRYPTOPHAN--TRNA LIGASE, MITOCHONDRIAL"/>
    <property type="match status" value="1"/>
</dbReference>
<evidence type="ECO:0000256" key="9">
    <source>
        <dbReference type="NCBIfam" id="TIGR00233"/>
    </source>
</evidence>
<comment type="similarity">
    <text evidence="1 10">Belongs to the class-I aminoacyl-tRNA synthetase family.</text>
</comment>
<gene>
    <name evidence="12" type="ORF">UY11_C0004G0001</name>
</gene>
<evidence type="ECO:0000256" key="5">
    <source>
        <dbReference type="ARBA" id="ARBA00022840"/>
    </source>
</evidence>
<dbReference type="EC" id="6.1.1.2" evidence="2 9"/>
<evidence type="ECO:0000256" key="10">
    <source>
        <dbReference type="RuleBase" id="RU363036"/>
    </source>
</evidence>
<dbReference type="Proteomes" id="UP000034265">
    <property type="component" value="Unassembled WGS sequence"/>
</dbReference>
<dbReference type="InterPro" id="IPR002306">
    <property type="entry name" value="Trp-tRNA-ligase"/>
</dbReference>
<sequence length="398" mass="44161">MNYPKFEITKKALSDLGVSYELIQHPPIKTVEEGLAFLEISAGQGASTLIIETDKGLFTLLRRDDHQVDMVKVKKILGANRAILCKSTQVLEISQCEVGYVSPYNPGLPVLADETILERDFVYCGTGSPEYDLKIAPKELMKFTGAKTADIIKAGVFRQKSRILTGDRPTGPLHLGHYVGTLKNRVRLQDEYECFFIMADLHTLTTDFLKEKTSTLNERVRGLVLDYLSVGIDPEKSVIYQQSRVPEVAYLSLIFSNLVTVPRAQRVPTLKDVIHDLQIKQPSMGLLNYPILQAADILMVKASLVPVGRDQESHVEVSREVARDFNRLYAPIFPEPKALIGDVGSLVGTDGQAKMSKSVGNCIYLSDDEATVNKKVKAMYTDPTRIKPTDPGHVEGNP</sequence>
<dbReference type="InterPro" id="IPR050203">
    <property type="entry name" value="Trp-tRNA_synthetase"/>
</dbReference>
<dbReference type="InterPro" id="IPR014729">
    <property type="entry name" value="Rossmann-like_a/b/a_fold"/>
</dbReference>
<dbReference type="PRINTS" id="PR01039">
    <property type="entry name" value="TRNASYNTHTRP"/>
</dbReference>
<name>A0A0G1TSL6_9BACT</name>
<reference evidence="12 13" key="1">
    <citation type="journal article" date="2015" name="Nature">
        <title>rRNA introns, odd ribosomes, and small enigmatic genomes across a large radiation of phyla.</title>
        <authorList>
            <person name="Brown C.T."/>
            <person name="Hug L.A."/>
            <person name="Thomas B.C."/>
            <person name="Sharon I."/>
            <person name="Castelle C.J."/>
            <person name="Singh A."/>
            <person name="Wilkins M.J."/>
            <person name="Williams K.H."/>
            <person name="Banfield J.F."/>
        </authorList>
    </citation>
    <scope>NUCLEOTIDE SEQUENCE [LARGE SCALE GENOMIC DNA]</scope>
</reference>
<evidence type="ECO:0000256" key="7">
    <source>
        <dbReference type="ARBA" id="ARBA00023146"/>
    </source>
</evidence>
<dbReference type="InterPro" id="IPR036754">
    <property type="entry name" value="YbaK/aa-tRNA-synt-asso_dom_sf"/>
</dbReference>
<dbReference type="Gene3D" id="3.90.960.10">
    <property type="entry name" value="YbaK/aminoacyl-tRNA synthetase-associated domain"/>
    <property type="match status" value="1"/>
</dbReference>
<organism evidence="12 13">
    <name type="scientific">Candidatus Amesbacteria bacterium GW2011_GWC2_47_8</name>
    <dbReference type="NCBI Taxonomy" id="1618367"/>
    <lineage>
        <taxon>Bacteria</taxon>
        <taxon>Candidatus Amesiibacteriota</taxon>
    </lineage>
</organism>
<dbReference type="FunFam" id="1.10.240.10:FF:000005">
    <property type="entry name" value="Tryptophan--tRNA ligase"/>
    <property type="match status" value="1"/>
</dbReference>
<dbReference type="InterPro" id="IPR002305">
    <property type="entry name" value="aa-tRNA-synth_Ic"/>
</dbReference>
<evidence type="ECO:0000256" key="4">
    <source>
        <dbReference type="ARBA" id="ARBA00022741"/>
    </source>
</evidence>
<comment type="caution">
    <text evidence="12">The sequence shown here is derived from an EMBL/GenBank/DDBJ whole genome shotgun (WGS) entry which is preliminary data.</text>
</comment>
<keyword evidence="4 10" id="KW-0547">Nucleotide-binding</keyword>
<protein>
    <recommendedName>
        <fullName evidence="2 9">Tryptophan--tRNA ligase</fullName>
        <ecNumber evidence="2 9">6.1.1.2</ecNumber>
    </recommendedName>
</protein>
<evidence type="ECO:0000259" key="11">
    <source>
        <dbReference type="Pfam" id="PF04073"/>
    </source>
</evidence>
<dbReference type="InterPro" id="IPR007214">
    <property type="entry name" value="YbaK/aa-tRNA-synth-assoc-dom"/>
</dbReference>
<evidence type="ECO:0000256" key="8">
    <source>
        <dbReference type="ARBA" id="ARBA00049929"/>
    </source>
</evidence>
<feature type="domain" description="YbaK/aminoacyl-tRNA synthetase-associated" evidence="11">
    <location>
        <begin position="25"/>
        <end position="143"/>
    </location>
</feature>
<dbReference type="Pfam" id="PF00579">
    <property type="entry name" value="tRNA-synt_1b"/>
    <property type="match status" value="1"/>
</dbReference>
<dbReference type="AlphaFoldDB" id="A0A0G1TSL6"/>
<evidence type="ECO:0000313" key="13">
    <source>
        <dbReference type="Proteomes" id="UP000034265"/>
    </source>
</evidence>
<keyword evidence="5 10" id="KW-0067">ATP-binding</keyword>
<feature type="non-terminal residue" evidence="12">
    <location>
        <position position="398"/>
    </location>
</feature>
<dbReference type="Gene3D" id="1.10.240.10">
    <property type="entry name" value="Tyrosyl-Transfer RNA Synthetase"/>
    <property type="match status" value="1"/>
</dbReference>
<dbReference type="Pfam" id="PF04073">
    <property type="entry name" value="tRNA_edit"/>
    <property type="match status" value="1"/>
</dbReference>
<dbReference type="GO" id="GO:0002161">
    <property type="term" value="F:aminoacyl-tRNA deacylase activity"/>
    <property type="evidence" value="ECO:0007669"/>
    <property type="project" value="InterPro"/>
</dbReference>
<dbReference type="SUPFAM" id="SSF55826">
    <property type="entry name" value="YbaK/ProRS associated domain"/>
    <property type="match status" value="1"/>
</dbReference>